<dbReference type="SUPFAM" id="SSF52091">
    <property type="entry name" value="SpoIIaa-like"/>
    <property type="match status" value="1"/>
</dbReference>
<feature type="non-terminal residue" evidence="2">
    <location>
        <position position="1"/>
    </location>
</feature>
<organism evidence="2 3">
    <name type="scientific">Pseudomonas syringae pv. tagetis</name>
    <dbReference type="NCBI Taxonomy" id="129140"/>
    <lineage>
        <taxon>Bacteria</taxon>
        <taxon>Pseudomonadati</taxon>
        <taxon>Pseudomonadota</taxon>
        <taxon>Gammaproteobacteria</taxon>
        <taxon>Pseudomonadales</taxon>
        <taxon>Pseudomonadaceae</taxon>
        <taxon>Pseudomonas</taxon>
    </lineage>
</organism>
<sequence>LAQFQACQLGEVERVDSAGLALLAELAARARKAGHPLAISGAPAGYNELSAAYRLSPDLDFNATSAAS</sequence>
<feature type="domain" description="MlaB-like STAS" evidence="1">
    <location>
        <begin position="9"/>
        <end position="55"/>
    </location>
</feature>
<proteinExistence type="predicted"/>
<dbReference type="Proteomes" id="UP001610657">
    <property type="component" value="Unassembled WGS sequence"/>
</dbReference>
<dbReference type="Pfam" id="PF13466">
    <property type="entry name" value="STAS_2"/>
    <property type="match status" value="1"/>
</dbReference>
<comment type="caution">
    <text evidence="2">The sequence shown here is derived from an EMBL/GenBank/DDBJ whole genome shotgun (WGS) entry which is preliminary data.</text>
</comment>
<dbReference type="EMBL" id="JAVCQK010000758">
    <property type="protein sequence ID" value="MFH7519349.1"/>
    <property type="molecule type" value="Genomic_DNA"/>
</dbReference>
<dbReference type="RefSeq" id="WP_395578018.1">
    <property type="nucleotide sequence ID" value="NZ_JAVCQK010000758.1"/>
</dbReference>
<name>A0ABW7NWV7_9PSED</name>
<reference evidence="2 3" key="1">
    <citation type="submission" date="2023-08" db="EMBL/GenBank/DDBJ databases">
        <title>Genomic and mutational analysis of Pseudomonas syringae pv. tagetis EB037 pathogenicity on sunflower.</title>
        <authorList>
            <person name="Maul J.E."/>
        </authorList>
    </citation>
    <scope>NUCLEOTIDE SEQUENCE [LARGE SCALE GENOMIC DNA]</scope>
    <source>
        <strain evidence="2 3">EB037_T1</strain>
    </source>
</reference>
<evidence type="ECO:0000259" key="1">
    <source>
        <dbReference type="Pfam" id="PF13466"/>
    </source>
</evidence>
<evidence type="ECO:0000313" key="2">
    <source>
        <dbReference type="EMBL" id="MFH7519349.1"/>
    </source>
</evidence>
<gene>
    <name evidence="2" type="ORF">RA271_30190</name>
</gene>
<protein>
    <submittedName>
        <fullName evidence="2">STAS domain-containing protein</fullName>
    </submittedName>
</protein>
<dbReference type="InterPro" id="IPR058548">
    <property type="entry name" value="MlaB-like_STAS"/>
</dbReference>
<dbReference type="Gene3D" id="3.30.750.24">
    <property type="entry name" value="STAS domain"/>
    <property type="match status" value="1"/>
</dbReference>
<accession>A0ABW7NWV7</accession>
<dbReference type="InterPro" id="IPR036513">
    <property type="entry name" value="STAS_dom_sf"/>
</dbReference>
<keyword evidence="3" id="KW-1185">Reference proteome</keyword>
<evidence type="ECO:0000313" key="3">
    <source>
        <dbReference type="Proteomes" id="UP001610657"/>
    </source>
</evidence>